<dbReference type="PANTHER" id="PTHR28271">
    <property type="entry name" value="54S RIBOSOMAL PROTEIN L31, MITOCHONDRIAL"/>
    <property type="match status" value="1"/>
</dbReference>
<protein>
    <recommendedName>
        <fullName evidence="3">54S ribosomal protein L31, mitochondrial</fullName>
    </recommendedName>
</protein>
<name>A0A1E3QJM7_9ASCO</name>
<dbReference type="PANTHER" id="PTHR28271:SF1">
    <property type="entry name" value="LARGE RIBOSOMAL SUBUNIT PROTEIN ML60"/>
    <property type="match status" value="1"/>
</dbReference>
<dbReference type="AlphaFoldDB" id="A0A1E3QJM7"/>
<dbReference type="RefSeq" id="XP_018983223.1">
    <property type="nucleotide sequence ID" value="XM_019131050.1"/>
</dbReference>
<accession>A0A1E3QJM7</accession>
<evidence type="ECO:0000313" key="1">
    <source>
        <dbReference type="EMBL" id="ODQ77895.1"/>
    </source>
</evidence>
<keyword evidence="2" id="KW-1185">Reference proteome</keyword>
<dbReference type="Proteomes" id="UP000094336">
    <property type="component" value="Unassembled WGS sequence"/>
</dbReference>
<evidence type="ECO:0000313" key="2">
    <source>
        <dbReference type="Proteomes" id="UP000094336"/>
    </source>
</evidence>
<dbReference type="GO" id="GO:0003735">
    <property type="term" value="F:structural constituent of ribosome"/>
    <property type="evidence" value="ECO:0007669"/>
    <property type="project" value="TreeGrafter"/>
</dbReference>
<dbReference type="GeneID" id="30148903"/>
<dbReference type="InterPro" id="IPR016340">
    <property type="entry name" value="Ribosomal_mL60"/>
</dbReference>
<dbReference type="STRING" id="984486.A0A1E3QJM7"/>
<organism evidence="1 2">
    <name type="scientific">Babjeviella inositovora NRRL Y-12698</name>
    <dbReference type="NCBI Taxonomy" id="984486"/>
    <lineage>
        <taxon>Eukaryota</taxon>
        <taxon>Fungi</taxon>
        <taxon>Dikarya</taxon>
        <taxon>Ascomycota</taxon>
        <taxon>Saccharomycotina</taxon>
        <taxon>Pichiomycetes</taxon>
        <taxon>Serinales incertae sedis</taxon>
        <taxon>Babjeviella</taxon>
    </lineage>
</organism>
<dbReference type="Pfam" id="PF09784">
    <property type="entry name" value="L31"/>
    <property type="match status" value="1"/>
</dbReference>
<proteinExistence type="predicted"/>
<evidence type="ECO:0008006" key="3">
    <source>
        <dbReference type="Google" id="ProtNLM"/>
    </source>
</evidence>
<dbReference type="GO" id="GO:0005762">
    <property type="term" value="C:mitochondrial large ribosomal subunit"/>
    <property type="evidence" value="ECO:0007669"/>
    <property type="project" value="TreeGrafter"/>
</dbReference>
<dbReference type="EMBL" id="KV454438">
    <property type="protein sequence ID" value="ODQ77895.1"/>
    <property type="molecule type" value="Genomic_DNA"/>
</dbReference>
<dbReference type="OrthoDB" id="2332379at2759"/>
<sequence>MFGPFRSSLPSFGGLLWKSAYRMSRHQKYRLRRRMKVVDKNIDVLYLGLIKTGRITPGEAKDLNDTAKLNAEVTNMSLLNPVNAMHEPAVPATSIIPKAIMELKWKFPKEHEMDPKDKYTHYSKYAKNYRKSLHKFPKWTKLSLRENPKGF</sequence>
<reference evidence="2" key="1">
    <citation type="submission" date="2016-05" db="EMBL/GenBank/DDBJ databases">
        <title>Comparative genomics of biotechnologically important yeasts.</title>
        <authorList>
            <consortium name="DOE Joint Genome Institute"/>
            <person name="Riley R."/>
            <person name="Haridas S."/>
            <person name="Wolfe K.H."/>
            <person name="Lopes M.R."/>
            <person name="Hittinger C.T."/>
            <person name="Goker M."/>
            <person name="Salamov A."/>
            <person name="Wisecaver J."/>
            <person name="Long T.M."/>
            <person name="Aerts A.L."/>
            <person name="Barry K."/>
            <person name="Choi C."/>
            <person name="Clum A."/>
            <person name="Coughlan A.Y."/>
            <person name="Deshpande S."/>
            <person name="Douglass A.P."/>
            <person name="Hanson S.J."/>
            <person name="Klenk H.-P."/>
            <person name="Labutti K."/>
            <person name="Lapidus A."/>
            <person name="Lindquist E."/>
            <person name="Lipzen A."/>
            <person name="Meier-Kolthoff J.P."/>
            <person name="Ohm R.A."/>
            <person name="Otillar R.P."/>
            <person name="Pangilinan J."/>
            <person name="Peng Y."/>
            <person name="Rokas A."/>
            <person name="Rosa C.A."/>
            <person name="Scheuner C."/>
            <person name="Sibirny A.A."/>
            <person name="Slot J.C."/>
            <person name="Stielow J.B."/>
            <person name="Sun H."/>
            <person name="Kurtzman C.P."/>
            <person name="Blackwell M."/>
            <person name="Grigoriev I.V."/>
            <person name="Jeffries T.W."/>
        </authorList>
    </citation>
    <scope>NUCLEOTIDE SEQUENCE [LARGE SCALE GENOMIC DNA]</scope>
    <source>
        <strain evidence="2">NRRL Y-12698</strain>
    </source>
</reference>
<gene>
    <name evidence="1" type="ORF">BABINDRAFT_177856</name>
</gene>